<accession>A0AAV6INW6</accession>
<organism evidence="1 2">
    <name type="scientific">Rhododendron griersonianum</name>
    <dbReference type="NCBI Taxonomy" id="479676"/>
    <lineage>
        <taxon>Eukaryota</taxon>
        <taxon>Viridiplantae</taxon>
        <taxon>Streptophyta</taxon>
        <taxon>Embryophyta</taxon>
        <taxon>Tracheophyta</taxon>
        <taxon>Spermatophyta</taxon>
        <taxon>Magnoliopsida</taxon>
        <taxon>eudicotyledons</taxon>
        <taxon>Gunneridae</taxon>
        <taxon>Pentapetalae</taxon>
        <taxon>asterids</taxon>
        <taxon>Ericales</taxon>
        <taxon>Ericaceae</taxon>
        <taxon>Ericoideae</taxon>
        <taxon>Rhodoreae</taxon>
        <taxon>Rhododendron</taxon>
    </lineage>
</organism>
<dbReference type="Proteomes" id="UP000823749">
    <property type="component" value="Chromosome 9"/>
</dbReference>
<dbReference type="EMBL" id="JACTNZ010000009">
    <property type="protein sequence ID" value="KAG5530371.1"/>
    <property type="molecule type" value="Genomic_DNA"/>
</dbReference>
<comment type="caution">
    <text evidence="1">The sequence shown here is derived from an EMBL/GenBank/DDBJ whole genome shotgun (WGS) entry which is preliminary data.</text>
</comment>
<reference evidence="1" key="1">
    <citation type="submission" date="2020-08" db="EMBL/GenBank/DDBJ databases">
        <title>Plant Genome Project.</title>
        <authorList>
            <person name="Zhang R.-G."/>
        </authorList>
    </citation>
    <scope>NUCLEOTIDE SEQUENCE</scope>
    <source>
        <strain evidence="1">WSP0</strain>
        <tissue evidence="1">Leaf</tissue>
    </source>
</reference>
<sequence length="85" mass="9368">MRLFFNGTYALTHFSGIRSLCKLQRKEGILTDSDYGGACGLVKGGEALKYVWRREGHALDGCQFFFANRAWVAVSRCGAAAWVCG</sequence>
<evidence type="ECO:0000313" key="1">
    <source>
        <dbReference type="EMBL" id="KAG5530371.1"/>
    </source>
</evidence>
<protein>
    <submittedName>
        <fullName evidence="1">Uncharacterized protein</fullName>
    </submittedName>
</protein>
<keyword evidence="2" id="KW-1185">Reference proteome</keyword>
<proteinExistence type="predicted"/>
<evidence type="ECO:0000313" key="2">
    <source>
        <dbReference type="Proteomes" id="UP000823749"/>
    </source>
</evidence>
<dbReference type="AlphaFoldDB" id="A0AAV6INW6"/>
<name>A0AAV6INW6_9ERIC</name>
<gene>
    <name evidence="1" type="ORF">RHGRI_025344</name>
</gene>